<dbReference type="AlphaFoldDB" id="A9PG73"/>
<evidence type="ECO:0000313" key="2">
    <source>
        <dbReference type="EMBL" id="ABK95376.1"/>
    </source>
</evidence>
<reference evidence="2" key="1">
    <citation type="journal article" date="2008" name="BMC Genomics">
        <title>Analysis of 4,664 high-quality sequence-finished poplar full-length cDNA clones and their utility for the discovery of genes responding to insect feeding.</title>
        <authorList>
            <person name="Ralph S.G."/>
            <person name="Chun H.J."/>
            <person name="Cooper D."/>
            <person name="Kirkpatrick R."/>
            <person name="Kolosova N."/>
            <person name="Gunter L."/>
            <person name="Tuskan G.A."/>
            <person name="Douglas C.J."/>
            <person name="Holt R.A."/>
            <person name="Jones S.J."/>
            <person name="Marra M.A."/>
            <person name="Bohlmann J."/>
        </authorList>
    </citation>
    <scope>NUCLEOTIDE SEQUENCE</scope>
    <source>
        <tissue evidence="2">Young and mature leaves</tissue>
    </source>
</reference>
<keyword evidence="1" id="KW-0732">Signal</keyword>
<proteinExistence type="evidence at transcript level"/>
<feature type="chain" id="PRO_5002742110" evidence="1">
    <location>
        <begin position="26"/>
        <end position="107"/>
    </location>
</feature>
<feature type="signal peptide" evidence="1">
    <location>
        <begin position="1"/>
        <end position="25"/>
    </location>
</feature>
<evidence type="ECO:0000256" key="1">
    <source>
        <dbReference type="SAM" id="SignalP"/>
    </source>
</evidence>
<dbReference type="EMBL" id="EF147359">
    <property type="protein sequence ID" value="ABK95376.1"/>
    <property type="molecule type" value="mRNA"/>
</dbReference>
<protein>
    <submittedName>
        <fullName evidence="2">Uncharacterized protein</fullName>
    </submittedName>
</protein>
<organism evidence="2">
    <name type="scientific">Populus trichocarpa</name>
    <name type="common">Western balsam poplar</name>
    <name type="synonym">Populus balsamifera subsp. trichocarpa</name>
    <dbReference type="NCBI Taxonomy" id="3694"/>
    <lineage>
        <taxon>Eukaryota</taxon>
        <taxon>Viridiplantae</taxon>
        <taxon>Streptophyta</taxon>
        <taxon>Embryophyta</taxon>
        <taxon>Tracheophyta</taxon>
        <taxon>Spermatophyta</taxon>
        <taxon>Magnoliopsida</taxon>
        <taxon>eudicotyledons</taxon>
        <taxon>Gunneridae</taxon>
        <taxon>Pentapetalae</taxon>
        <taxon>rosids</taxon>
        <taxon>fabids</taxon>
        <taxon>Malpighiales</taxon>
        <taxon>Salicaceae</taxon>
        <taxon>Saliceae</taxon>
        <taxon>Populus</taxon>
    </lineage>
</organism>
<accession>A9PG73</accession>
<sequence>MPCSLSPLLLLVVLWINQILQKVLHTTIIWSFSFRLLQEIPLRSQFLLKERIIIPLNCSSQLGRVMLVTEMNRTSVTQTKIMAKALQERTIMAVRDLNWVLQGLKSK</sequence>
<name>A9PG73_POPTR</name>